<evidence type="ECO:0000313" key="6">
    <source>
        <dbReference type="Proteomes" id="UP000594263"/>
    </source>
</evidence>
<dbReference type="InterPro" id="IPR045173">
    <property type="entry name" value="Cdt1"/>
</dbReference>
<dbReference type="CDD" id="cd08767">
    <property type="entry name" value="Cdt1_c"/>
    <property type="match status" value="1"/>
</dbReference>
<dbReference type="PANTHER" id="PTHR28637:SF1">
    <property type="entry name" value="DNA REPLICATION FACTOR CDT1"/>
    <property type="match status" value="1"/>
</dbReference>
<dbReference type="Pfam" id="PF08839">
    <property type="entry name" value="CDT1"/>
    <property type="match status" value="1"/>
</dbReference>
<dbReference type="GO" id="GO:0000076">
    <property type="term" value="P:DNA replication checkpoint signaling"/>
    <property type="evidence" value="ECO:0007669"/>
    <property type="project" value="TreeGrafter"/>
</dbReference>
<evidence type="ECO:0000313" key="5">
    <source>
        <dbReference type="EnsemblPlants" id="Kaladp0060s0285.1.v1.1"/>
    </source>
</evidence>
<dbReference type="SUPFAM" id="SSF46785">
    <property type="entry name" value="Winged helix' DNA-binding domain"/>
    <property type="match status" value="1"/>
</dbReference>
<dbReference type="PANTHER" id="PTHR28637">
    <property type="entry name" value="DNA REPLICATION FACTOR CDT1"/>
    <property type="match status" value="1"/>
</dbReference>
<dbReference type="AlphaFoldDB" id="A0A7N1A1E2"/>
<sequence>MPMVLNLPSGMKAAGESGKLPEKYEMLWKTFHSLDCVVRLMRMKGVSPSFSNVCPRVADLTDRRFTYEQLAQLKYILPEAIVLKKVSILDETTSCMKFDIHISLESDVMGKGRSGKTQQLCKVFRLRLLDFLKSHPEGTEIPQGPLPEPFGRRGEGSSLHTYDPTISLVIAGTSSDHVLEEKKAASHLSHSFRKSFSKKVGSQEEARTNLPDYLQSSEIAFKKSRLSSCSFKEELDVLVAPSMMESSMQVPNGDSDAAPCLLSSSLLSTPCKHTSSLEDRQSEKTPSKLDSIPVTPMTSTPASLTPKRSLMSPDDDHSNKTSNKLVRRALRTRSLKFDAPVKDVDAEEDRVKEVSCSSIESELVDILDEGLLQSIMEKERKTREENDPAISQAKRRRDMISALPKLFNMVHFYIRSINRSVVTKEELLHGIISSHSDFLDRREVEAQLKLLQELAPDYISERIALSGDCLLRVNKASNVESIRARFAEAK</sequence>
<dbReference type="InterPro" id="IPR036390">
    <property type="entry name" value="WH_DNA-bd_sf"/>
</dbReference>
<comment type="similarity">
    <text evidence="1">Belongs to the Cdt1 family.</text>
</comment>
<evidence type="ECO:0000256" key="2">
    <source>
        <dbReference type="ARBA" id="ARBA00023306"/>
    </source>
</evidence>
<dbReference type="GO" id="GO:0070182">
    <property type="term" value="F:DNA polymerase binding"/>
    <property type="evidence" value="ECO:0007669"/>
    <property type="project" value="TreeGrafter"/>
</dbReference>
<dbReference type="OMA" id="TICASLE"/>
<evidence type="ECO:0000259" key="4">
    <source>
        <dbReference type="SMART" id="SM01075"/>
    </source>
</evidence>
<dbReference type="Gramene" id="Kaladp0060s0285.1.v1.1">
    <property type="protein sequence ID" value="Kaladp0060s0285.1.v1.1"/>
    <property type="gene ID" value="Kaladp0060s0285.v1.1"/>
</dbReference>
<dbReference type="SMART" id="SM01075">
    <property type="entry name" value="CDT1"/>
    <property type="match status" value="1"/>
</dbReference>
<feature type="compositionally biased region" description="Basic and acidic residues" evidence="3">
    <location>
        <begin position="275"/>
        <end position="287"/>
    </location>
</feature>
<evidence type="ECO:0000256" key="1">
    <source>
        <dbReference type="ARBA" id="ARBA00008356"/>
    </source>
</evidence>
<dbReference type="GO" id="GO:0003677">
    <property type="term" value="F:DNA binding"/>
    <property type="evidence" value="ECO:0007669"/>
    <property type="project" value="InterPro"/>
</dbReference>
<dbReference type="InterPro" id="IPR032054">
    <property type="entry name" value="Cdt1_C"/>
</dbReference>
<name>A0A7N1A1E2_KALFE</name>
<protein>
    <recommendedName>
        <fullName evidence="4">CDT1 Geminin-binding domain-containing protein</fullName>
    </recommendedName>
</protein>
<keyword evidence="6" id="KW-1185">Reference proteome</keyword>
<dbReference type="GO" id="GO:0005634">
    <property type="term" value="C:nucleus"/>
    <property type="evidence" value="ECO:0007669"/>
    <property type="project" value="TreeGrafter"/>
</dbReference>
<dbReference type="GO" id="GO:0000278">
    <property type="term" value="P:mitotic cell cycle"/>
    <property type="evidence" value="ECO:0007669"/>
    <property type="project" value="TreeGrafter"/>
</dbReference>
<dbReference type="Proteomes" id="UP000594263">
    <property type="component" value="Unplaced"/>
</dbReference>
<keyword evidence="2" id="KW-0131">Cell cycle</keyword>
<feature type="region of interest" description="Disordered" evidence="3">
    <location>
        <begin position="272"/>
        <end position="324"/>
    </location>
</feature>
<accession>A0A7N1A1E2</accession>
<feature type="domain" description="CDT1 Geminin-binding" evidence="4">
    <location>
        <begin position="20"/>
        <end position="148"/>
    </location>
</feature>
<organism evidence="5 6">
    <name type="scientific">Kalanchoe fedtschenkoi</name>
    <name type="common">Lavender scallops</name>
    <name type="synonym">South American air plant</name>
    <dbReference type="NCBI Taxonomy" id="63787"/>
    <lineage>
        <taxon>Eukaryota</taxon>
        <taxon>Viridiplantae</taxon>
        <taxon>Streptophyta</taxon>
        <taxon>Embryophyta</taxon>
        <taxon>Tracheophyta</taxon>
        <taxon>Spermatophyta</taxon>
        <taxon>Magnoliopsida</taxon>
        <taxon>eudicotyledons</taxon>
        <taxon>Gunneridae</taxon>
        <taxon>Pentapetalae</taxon>
        <taxon>Saxifragales</taxon>
        <taxon>Crassulaceae</taxon>
        <taxon>Kalanchoe</taxon>
    </lineage>
</organism>
<dbReference type="InterPro" id="IPR014939">
    <property type="entry name" value="CDT1_Gemini-bd-like"/>
</dbReference>
<proteinExistence type="inferred from homology"/>
<dbReference type="Gene3D" id="1.10.10.1420">
    <property type="entry name" value="DNA replication factor Cdt1, C-terminal WH domain"/>
    <property type="match status" value="1"/>
</dbReference>
<feature type="region of interest" description="Disordered" evidence="3">
    <location>
        <begin position="138"/>
        <end position="157"/>
    </location>
</feature>
<dbReference type="InterPro" id="IPR038090">
    <property type="entry name" value="Cdt1_C_WH_dom_sf"/>
</dbReference>
<reference evidence="5" key="1">
    <citation type="submission" date="2021-01" db="UniProtKB">
        <authorList>
            <consortium name="EnsemblPlants"/>
        </authorList>
    </citation>
    <scope>IDENTIFICATION</scope>
</reference>
<dbReference type="CDD" id="cd08674">
    <property type="entry name" value="Cdt1_m"/>
    <property type="match status" value="1"/>
</dbReference>
<dbReference type="GO" id="GO:0071163">
    <property type="term" value="P:DNA replication preinitiation complex assembly"/>
    <property type="evidence" value="ECO:0007669"/>
    <property type="project" value="InterPro"/>
</dbReference>
<dbReference type="Pfam" id="PF16679">
    <property type="entry name" value="CDT1_C"/>
    <property type="match status" value="1"/>
</dbReference>
<dbReference type="GO" id="GO:0030174">
    <property type="term" value="P:regulation of DNA-templated DNA replication initiation"/>
    <property type="evidence" value="ECO:0007669"/>
    <property type="project" value="InterPro"/>
</dbReference>
<evidence type="ECO:0000256" key="3">
    <source>
        <dbReference type="SAM" id="MobiDB-lite"/>
    </source>
</evidence>
<dbReference type="EnsemblPlants" id="Kaladp0060s0285.1.v1.1">
    <property type="protein sequence ID" value="Kaladp0060s0285.1.v1.1"/>
    <property type="gene ID" value="Kaladp0060s0285.v1.1"/>
</dbReference>